<dbReference type="EMBL" id="BAABEZ010000022">
    <property type="protein sequence ID" value="GAA4455129.1"/>
    <property type="molecule type" value="Genomic_DNA"/>
</dbReference>
<organism evidence="3 4">
    <name type="scientific">Rurimicrobium arvi</name>
    <dbReference type="NCBI Taxonomy" id="2049916"/>
    <lineage>
        <taxon>Bacteria</taxon>
        <taxon>Pseudomonadati</taxon>
        <taxon>Bacteroidota</taxon>
        <taxon>Chitinophagia</taxon>
        <taxon>Chitinophagales</taxon>
        <taxon>Chitinophagaceae</taxon>
        <taxon>Rurimicrobium</taxon>
    </lineage>
</organism>
<evidence type="ECO:0000313" key="4">
    <source>
        <dbReference type="Proteomes" id="UP001501410"/>
    </source>
</evidence>
<dbReference type="RefSeq" id="WP_344825746.1">
    <property type="nucleotide sequence ID" value="NZ_BAABEZ010000022.1"/>
</dbReference>
<sequence>MTRKIVSVSSLLLLTAGTVCAQDFTAGNLVVLQTSGSVSKASSAITLKEFTTSGTAGVSVDLPNSGLRAIQTSGVYGGSEGFLTSSTDKKYLVLAGYGTASSFTDITSTNASTVTRVIGTVAPSGFYLPVATSNSFFSGNDIRGAVADGSDYWASGASVASADGINYFGTGTAAALATGTTPPKAYGLRIFNGQIYYSTQKSGPTNTSSQLGIFALGTGKPTSGTVTVSQVINTGSIVPQDFSFSSTGDTCYIAISLNTAAGGIQKWVRSSGTWSLAYTIGTGATNTGAYGIVADYSGSNPILYATTFESTGNRIIKVVDNGSASGSTITTLVSAVSGVFYKGITFAPLASGTPVVQLTVSSDTASEAGMSVITIKANASASVTASQTISLNISGTGITSGDYSLSASTLTIPAGSATASATFTVKDDILGEGTETARIALRSASSGISIGWDSVKTITIADNDGNNIPVININTDSTTDYIDSAASGMIKSSFVLSGVKNNPTDPANTLGVACNITDLETPSSMLGLSVSSSDTNVVPLANITITGSDSIRYVHILPKKAGYSDIRLTVSDGIDSSLFTLHYAASEDSIRTAQSRWHTGISDASAAIALDDDYFIVGDDELNVLNVYSRKNSGMRVKSFEYTSWLSLPNPSKPEVDLEAGTRSLRKSGRCYWMGSMSNGKSPFDAKPNRNRLFATDISGTGAATTFTVKGYTALRDSMIVWGDANGYNFTASAAAGVDSKLPNGFAAEGMVFGPDSTTLYIAMRAPLVPVTSRKNALIAPIRNFETWFNDGSPSGPVNFGAPIELNLGGRGIRDIMRTKEGVYIIVAGNVGGSPLTGAIYKWSGKQTDTAVLVTVHPGDSLNFEGVVENGVGGLQLITDNGDDMLYNDGTAMKDFGDLILRKFRSVVLTGLDLSWKPSSISEKSVTGMDVQLVPNPAQEAVTVAFTTDPGTPYRIALMDLQGRTVTASEGSASDKNMHIVFNLSQVAKGFYFVQVSRKGMQQTVKLLVQ</sequence>
<evidence type="ECO:0000256" key="1">
    <source>
        <dbReference type="SAM" id="SignalP"/>
    </source>
</evidence>
<keyword evidence="1" id="KW-0732">Signal</keyword>
<evidence type="ECO:0000313" key="3">
    <source>
        <dbReference type="EMBL" id="GAA4455129.1"/>
    </source>
</evidence>
<accession>A0ABP8MUN5</accession>
<dbReference type="Pfam" id="PF18962">
    <property type="entry name" value="Por_Secre_tail"/>
    <property type="match status" value="1"/>
</dbReference>
<protein>
    <recommendedName>
        <fullName evidence="2">Secretion system C-terminal sorting domain-containing protein</fullName>
    </recommendedName>
</protein>
<keyword evidence="4" id="KW-1185">Reference proteome</keyword>
<gene>
    <name evidence="3" type="ORF">GCM10023092_18270</name>
</gene>
<proteinExistence type="predicted"/>
<dbReference type="Proteomes" id="UP001501410">
    <property type="component" value="Unassembled WGS sequence"/>
</dbReference>
<feature type="chain" id="PRO_5046301395" description="Secretion system C-terminal sorting domain-containing protein" evidence="1">
    <location>
        <begin position="22"/>
        <end position="1010"/>
    </location>
</feature>
<dbReference type="InterPro" id="IPR026444">
    <property type="entry name" value="Secre_tail"/>
</dbReference>
<feature type="signal peptide" evidence="1">
    <location>
        <begin position="1"/>
        <end position="21"/>
    </location>
</feature>
<dbReference type="Gene3D" id="2.60.40.2030">
    <property type="match status" value="1"/>
</dbReference>
<name>A0ABP8MUN5_9BACT</name>
<dbReference type="NCBIfam" id="TIGR04183">
    <property type="entry name" value="Por_Secre_tail"/>
    <property type="match status" value="1"/>
</dbReference>
<dbReference type="InterPro" id="IPR038081">
    <property type="entry name" value="CalX-like_sf"/>
</dbReference>
<reference evidence="4" key="1">
    <citation type="journal article" date="2019" name="Int. J. Syst. Evol. Microbiol.">
        <title>The Global Catalogue of Microorganisms (GCM) 10K type strain sequencing project: providing services to taxonomists for standard genome sequencing and annotation.</title>
        <authorList>
            <consortium name="The Broad Institute Genomics Platform"/>
            <consortium name="The Broad Institute Genome Sequencing Center for Infectious Disease"/>
            <person name="Wu L."/>
            <person name="Ma J."/>
        </authorList>
    </citation>
    <scope>NUCLEOTIDE SEQUENCE [LARGE SCALE GENOMIC DNA]</scope>
    <source>
        <strain evidence="4">JCM 31921</strain>
    </source>
</reference>
<feature type="domain" description="Secretion system C-terminal sorting" evidence="2">
    <location>
        <begin position="935"/>
        <end position="1009"/>
    </location>
</feature>
<comment type="caution">
    <text evidence="3">The sequence shown here is derived from an EMBL/GenBank/DDBJ whole genome shotgun (WGS) entry which is preliminary data.</text>
</comment>
<dbReference type="SUPFAM" id="SSF141072">
    <property type="entry name" value="CalX-like"/>
    <property type="match status" value="1"/>
</dbReference>
<evidence type="ECO:0000259" key="2">
    <source>
        <dbReference type="Pfam" id="PF18962"/>
    </source>
</evidence>